<proteinExistence type="predicted"/>
<evidence type="ECO:0000313" key="2">
    <source>
        <dbReference type="EMBL" id="PNH05501.1"/>
    </source>
</evidence>
<dbReference type="InterPro" id="IPR046341">
    <property type="entry name" value="SET_dom_sf"/>
</dbReference>
<sequence length="523" mass="53278">MLAPPAGIFSDVMATPEPSRFVTLLPATPGFEHLEVKSRLVQGGLGLRLGRMATLFRHLGAVAGDVLVFRAVPGRAATFAVSRVPSAAAVARPGAGPSLAHAAGEAGGCQGSGGEEDLGSSPSSEGREEEEETVGASSSSLAGQGQEEVVGSSSSSEVDEEEELGSSSSSEEEEEEELGSSSPLEEEEKEPLPASSLTAAHLRGCELRPCCPPSSAPDPAPPLAPGELRLCGLTFHPGLVPTVRGAMAAWEASLPPSLRGAGLADADPASQQLRLPAPSLALLAAHRVPPFIVAADTAQLLGLAAEWGAPLPCGAVQRSQLLAAGRDPTRGGAGLFAAGPIKRGCALAVVGGYVMGGEEEAALELRGFRNCGEGAAAELLARAGGQADRVPCGWRLLEGALRLPLEDVPVPGRWALSMLGYGNLAALVNDPRAQPRGWEEGHDVEGEAAAGGANCAVVPVVVRGVGLPVLVALCDVAPGQQLLRDYGAAWWRGHEAAWGVAEHAGLRVAAVMHPRGALEGLAP</sequence>
<evidence type="ECO:0000313" key="3">
    <source>
        <dbReference type="Proteomes" id="UP000236333"/>
    </source>
</evidence>
<gene>
    <name evidence="2" type="ORF">TSOC_008231</name>
</gene>
<accession>A0A2J7ZYZ9</accession>
<organism evidence="2 3">
    <name type="scientific">Tetrabaena socialis</name>
    <dbReference type="NCBI Taxonomy" id="47790"/>
    <lineage>
        <taxon>Eukaryota</taxon>
        <taxon>Viridiplantae</taxon>
        <taxon>Chlorophyta</taxon>
        <taxon>core chlorophytes</taxon>
        <taxon>Chlorophyceae</taxon>
        <taxon>CS clade</taxon>
        <taxon>Chlamydomonadales</taxon>
        <taxon>Tetrabaenaceae</taxon>
        <taxon>Tetrabaena</taxon>
    </lineage>
</organism>
<protein>
    <recommendedName>
        <fullName evidence="4">SET domain-containing protein</fullName>
    </recommendedName>
</protein>
<evidence type="ECO:0000256" key="1">
    <source>
        <dbReference type="SAM" id="MobiDB-lite"/>
    </source>
</evidence>
<feature type="region of interest" description="Disordered" evidence="1">
    <location>
        <begin position="91"/>
        <end position="195"/>
    </location>
</feature>
<dbReference type="Proteomes" id="UP000236333">
    <property type="component" value="Unassembled WGS sequence"/>
</dbReference>
<dbReference type="OrthoDB" id="548257at2759"/>
<keyword evidence="3" id="KW-1185">Reference proteome</keyword>
<evidence type="ECO:0008006" key="4">
    <source>
        <dbReference type="Google" id="ProtNLM"/>
    </source>
</evidence>
<dbReference type="AlphaFoldDB" id="A0A2J7ZYZ9"/>
<dbReference type="SUPFAM" id="SSF82199">
    <property type="entry name" value="SET domain"/>
    <property type="match status" value="1"/>
</dbReference>
<comment type="caution">
    <text evidence="2">The sequence shown here is derived from an EMBL/GenBank/DDBJ whole genome shotgun (WGS) entry which is preliminary data.</text>
</comment>
<reference evidence="2 3" key="1">
    <citation type="journal article" date="2017" name="Mol. Biol. Evol.">
        <title>The 4-celled Tetrabaena socialis nuclear genome reveals the essential components for genetic control of cell number at the origin of multicellularity in the volvocine lineage.</title>
        <authorList>
            <person name="Featherston J."/>
            <person name="Arakaki Y."/>
            <person name="Hanschen E.R."/>
            <person name="Ferris P.J."/>
            <person name="Michod R.E."/>
            <person name="Olson B.J.S.C."/>
            <person name="Nozaki H."/>
            <person name="Durand P.M."/>
        </authorList>
    </citation>
    <scope>NUCLEOTIDE SEQUENCE [LARGE SCALE GENOMIC DNA]</scope>
    <source>
        <strain evidence="2 3">NIES-571</strain>
    </source>
</reference>
<feature type="compositionally biased region" description="Acidic residues" evidence="1">
    <location>
        <begin position="157"/>
        <end position="189"/>
    </location>
</feature>
<feature type="compositionally biased region" description="Low complexity" evidence="1">
    <location>
        <begin position="91"/>
        <end position="104"/>
    </location>
</feature>
<dbReference type="EMBL" id="PGGS01000300">
    <property type="protein sequence ID" value="PNH05501.1"/>
    <property type="molecule type" value="Genomic_DNA"/>
</dbReference>
<name>A0A2J7ZYZ9_9CHLO</name>
<feature type="compositionally biased region" description="Low complexity" evidence="1">
    <location>
        <begin position="147"/>
        <end position="156"/>
    </location>
</feature>